<evidence type="ECO:0000313" key="2">
    <source>
        <dbReference type="Proteomes" id="UP001529510"/>
    </source>
</evidence>
<dbReference type="PANTHER" id="PTHR13886:SF2">
    <property type="entry name" value="C-JUN-AMINO-TERMINAL KINASE-INTERACTING PROTEIN 4"/>
    <property type="match status" value="1"/>
</dbReference>
<proteinExistence type="predicted"/>
<accession>A0ABD0Q1N7</accession>
<dbReference type="PANTHER" id="PTHR13886">
    <property type="entry name" value="JNK/SAPK-ASSOCIATED PROTEIN"/>
    <property type="match status" value="1"/>
</dbReference>
<reference evidence="1 2" key="1">
    <citation type="submission" date="2024-05" db="EMBL/GenBank/DDBJ databases">
        <title>Genome sequencing and assembly of Indian major carp, Cirrhinus mrigala (Hamilton, 1822).</title>
        <authorList>
            <person name="Mohindra V."/>
            <person name="Chowdhury L.M."/>
            <person name="Lal K."/>
            <person name="Jena J.K."/>
        </authorList>
    </citation>
    <scope>NUCLEOTIDE SEQUENCE [LARGE SCALE GENOMIC DNA]</scope>
    <source>
        <strain evidence="1">CM1030</strain>
        <tissue evidence="1">Blood</tissue>
    </source>
</reference>
<feature type="non-terminal residue" evidence="1">
    <location>
        <position position="97"/>
    </location>
</feature>
<dbReference type="Proteomes" id="UP001529510">
    <property type="component" value="Unassembled WGS sequence"/>
</dbReference>
<protein>
    <submittedName>
        <fullName evidence="1">Uncharacterized protein</fullName>
    </submittedName>
</protein>
<organism evidence="1 2">
    <name type="scientific">Cirrhinus mrigala</name>
    <name type="common">Mrigala</name>
    <dbReference type="NCBI Taxonomy" id="683832"/>
    <lineage>
        <taxon>Eukaryota</taxon>
        <taxon>Metazoa</taxon>
        <taxon>Chordata</taxon>
        <taxon>Craniata</taxon>
        <taxon>Vertebrata</taxon>
        <taxon>Euteleostomi</taxon>
        <taxon>Actinopterygii</taxon>
        <taxon>Neopterygii</taxon>
        <taxon>Teleostei</taxon>
        <taxon>Ostariophysi</taxon>
        <taxon>Cypriniformes</taxon>
        <taxon>Cyprinidae</taxon>
        <taxon>Labeoninae</taxon>
        <taxon>Labeonini</taxon>
        <taxon>Cirrhinus</taxon>
    </lineage>
</organism>
<sequence length="97" mass="10259">DELSSLVWICTTTHATSKVIVIDANQPGNILENFFVCNSHVLCIASVPGARETDYPAGEELSADGEASKVSCTATNSSAGSDEGLDGITDLWPFLKR</sequence>
<gene>
    <name evidence="1" type="ORF">M9458_025652</name>
</gene>
<name>A0ABD0Q1N7_CIRMR</name>
<dbReference type="InterPro" id="IPR039911">
    <property type="entry name" value="JIP3/JIP4"/>
</dbReference>
<feature type="non-terminal residue" evidence="1">
    <location>
        <position position="1"/>
    </location>
</feature>
<keyword evidence="2" id="KW-1185">Reference proteome</keyword>
<dbReference type="AlphaFoldDB" id="A0ABD0Q1N7"/>
<dbReference type="EMBL" id="JAMKFB020000012">
    <property type="protein sequence ID" value="KAL0180210.1"/>
    <property type="molecule type" value="Genomic_DNA"/>
</dbReference>
<comment type="caution">
    <text evidence="1">The sequence shown here is derived from an EMBL/GenBank/DDBJ whole genome shotgun (WGS) entry which is preliminary data.</text>
</comment>
<evidence type="ECO:0000313" key="1">
    <source>
        <dbReference type="EMBL" id="KAL0180210.1"/>
    </source>
</evidence>